<evidence type="ECO:0000313" key="3">
    <source>
        <dbReference type="EMBL" id="RKN83205.1"/>
    </source>
</evidence>
<name>A0A3B0C9U7_9FLAO</name>
<sequence>MQKIYFGIFMLFAISVYGQEVVGTPLASTTENSTFKLYPNPALDDVVYITTARNLNKEIAVYDVFGEVVLTDRIRSNALNISKLVSGVYVLQVTENNKTMTRKLVVK</sequence>
<evidence type="ECO:0000313" key="4">
    <source>
        <dbReference type="Proteomes" id="UP000276603"/>
    </source>
</evidence>
<dbReference type="OrthoDB" id="862563at2"/>
<feature type="domain" description="Secretion system C-terminal sorting" evidence="2">
    <location>
        <begin position="37"/>
        <end position="106"/>
    </location>
</feature>
<accession>A0A3B0C9U7</accession>
<reference evidence="3 4" key="1">
    <citation type="submission" date="2018-10" db="EMBL/GenBank/DDBJ databases">
        <title>Ulvibacterium marinum gen. nov., sp. nov., a novel marine bacterium of the family Flavobacteriaceae, isolated from a culture of the green alga Ulva prolifera.</title>
        <authorList>
            <person name="Zhang Z."/>
        </authorList>
    </citation>
    <scope>NUCLEOTIDE SEQUENCE [LARGE SCALE GENOMIC DNA]</scope>
    <source>
        <strain evidence="3 4">CCMM003</strain>
    </source>
</reference>
<dbReference type="EMBL" id="RBCJ01000001">
    <property type="protein sequence ID" value="RKN83205.1"/>
    <property type="molecule type" value="Genomic_DNA"/>
</dbReference>
<keyword evidence="4" id="KW-1185">Reference proteome</keyword>
<gene>
    <name evidence="3" type="ORF">D7Z94_05050</name>
</gene>
<evidence type="ECO:0000259" key="2">
    <source>
        <dbReference type="Pfam" id="PF18962"/>
    </source>
</evidence>
<dbReference type="InterPro" id="IPR026444">
    <property type="entry name" value="Secre_tail"/>
</dbReference>
<dbReference type="Proteomes" id="UP000276603">
    <property type="component" value="Unassembled WGS sequence"/>
</dbReference>
<evidence type="ECO:0000256" key="1">
    <source>
        <dbReference type="ARBA" id="ARBA00022729"/>
    </source>
</evidence>
<protein>
    <submittedName>
        <fullName evidence="3">T9SS C-terminal target domain-containing protein</fullName>
    </submittedName>
</protein>
<organism evidence="3 4">
    <name type="scientific">Ulvibacterium marinum</name>
    <dbReference type="NCBI Taxonomy" id="2419782"/>
    <lineage>
        <taxon>Bacteria</taxon>
        <taxon>Pseudomonadati</taxon>
        <taxon>Bacteroidota</taxon>
        <taxon>Flavobacteriia</taxon>
        <taxon>Flavobacteriales</taxon>
        <taxon>Flavobacteriaceae</taxon>
        <taxon>Ulvibacterium</taxon>
    </lineage>
</organism>
<comment type="caution">
    <text evidence="3">The sequence shown here is derived from an EMBL/GenBank/DDBJ whole genome shotgun (WGS) entry which is preliminary data.</text>
</comment>
<dbReference type="AlphaFoldDB" id="A0A3B0C9U7"/>
<dbReference type="Pfam" id="PF18962">
    <property type="entry name" value="Por_Secre_tail"/>
    <property type="match status" value="1"/>
</dbReference>
<dbReference type="NCBIfam" id="TIGR04183">
    <property type="entry name" value="Por_Secre_tail"/>
    <property type="match status" value="1"/>
</dbReference>
<keyword evidence="1" id="KW-0732">Signal</keyword>
<dbReference type="RefSeq" id="WP_120710412.1">
    <property type="nucleotide sequence ID" value="NZ_CANMKH010000006.1"/>
</dbReference>
<proteinExistence type="predicted"/>